<evidence type="ECO:0000259" key="8">
    <source>
        <dbReference type="Pfam" id="PF00324"/>
    </source>
</evidence>
<feature type="transmembrane region" description="Helical" evidence="7">
    <location>
        <begin position="372"/>
        <end position="392"/>
    </location>
</feature>
<reference evidence="9 10" key="1">
    <citation type="submission" date="2019-03" db="EMBL/GenBank/DDBJ databases">
        <title>The complete genome sequence of Swingsia_sp. F3b2 LMG30590(T).</title>
        <authorList>
            <person name="Chua K.-O."/>
            <person name="Chan K.-G."/>
            <person name="See-Too W.-S."/>
        </authorList>
    </citation>
    <scope>NUCLEOTIDE SEQUENCE [LARGE SCALE GENOMIC DNA]</scope>
    <source>
        <strain evidence="9 10">F3b2</strain>
    </source>
</reference>
<keyword evidence="3 7" id="KW-0812">Transmembrane</keyword>
<dbReference type="PIRSF" id="PIRSF006060">
    <property type="entry name" value="AA_transporter"/>
    <property type="match status" value="1"/>
</dbReference>
<protein>
    <submittedName>
        <fullName evidence="9">Amino acid permease</fullName>
    </submittedName>
</protein>
<evidence type="ECO:0000256" key="1">
    <source>
        <dbReference type="ARBA" id="ARBA00004141"/>
    </source>
</evidence>
<keyword evidence="2" id="KW-0813">Transport</keyword>
<keyword evidence="5 7" id="KW-0472">Membrane</keyword>
<dbReference type="GO" id="GO:0016020">
    <property type="term" value="C:membrane"/>
    <property type="evidence" value="ECO:0007669"/>
    <property type="project" value="UniProtKB-SubCell"/>
</dbReference>
<feature type="transmembrane region" description="Helical" evidence="7">
    <location>
        <begin position="193"/>
        <end position="215"/>
    </location>
</feature>
<dbReference type="EMBL" id="CP038231">
    <property type="protein sequence ID" value="QDH13349.1"/>
    <property type="molecule type" value="Genomic_DNA"/>
</dbReference>
<feature type="transmembrane region" description="Helical" evidence="7">
    <location>
        <begin position="60"/>
        <end position="81"/>
    </location>
</feature>
<feature type="transmembrane region" description="Helical" evidence="7">
    <location>
        <begin position="235"/>
        <end position="263"/>
    </location>
</feature>
<dbReference type="PANTHER" id="PTHR43495">
    <property type="entry name" value="GABA PERMEASE"/>
    <property type="match status" value="1"/>
</dbReference>
<evidence type="ECO:0000313" key="10">
    <source>
        <dbReference type="Proteomes" id="UP000318709"/>
    </source>
</evidence>
<evidence type="ECO:0000256" key="3">
    <source>
        <dbReference type="ARBA" id="ARBA00022692"/>
    </source>
</evidence>
<accession>A0A4Y6U7H3</accession>
<evidence type="ECO:0000256" key="6">
    <source>
        <dbReference type="SAM" id="MobiDB-lite"/>
    </source>
</evidence>
<dbReference type="Gene3D" id="1.20.1740.10">
    <property type="entry name" value="Amino acid/polyamine transporter I"/>
    <property type="match status" value="1"/>
</dbReference>
<evidence type="ECO:0000256" key="7">
    <source>
        <dbReference type="SAM" id="Phobius"/>
    </source>
</evidence>
<feature type="transmembrane region" description="Helical" evidence="7">
    <location>
        <begin position="458"/>
        <end position="476"/>
    </location>
</feature>
<name>A0A4Y6U7H3_9PROT</name>
<dbReference type="InterPro" id="IPR004841">
    <property type="entry name" value="AA-permease/SLC12A_dom"/>
</dbReference>
<feature type="transmembrane region" description="Helical" evidence="7">
    <location>
        <begin position="284"/>
        <end position="303"/>
    </location>
</feature>
<feature type="transmembrane region" description="Helical" evidence="7">
    <location>
        <begin position="157"/>
        <end position="181"/>
    </location>
</feature>
<evidence type="ECO:0000256" key="2">
    <source>
        <dbReference type="ARBA" id="ARBA00022448"/>
    </source>
</evidence>
<dbReference type="GO" id="GO:0055085">
    <property type="term" value="P:transmembrane transport"/>
    <property type="evidence" value="ECO:0007669"/>
    <property type="project" value="InterPro"/>
</dbReference>
<feature type="region of interest" description="Disordered" evidence="6">
    <location>
        <begin position="22"/>
        <end position="48"/>
    </location>
</feature>
<proteinExistence type="predicted"/>
<dbReference type="Pfam" id="PF00324">
    <property type="entry name" value="AA_permease"/>
    <property type="match status" value="1"/>
</dbReference>
<sequence>MMAQPRESPWCEGWASSAAPCQTTDGMPMNNPCPPAPPLSGSDQAPEGQSVQDKLASFHVAMISLGGIIGAGLFVGTSATISSAGPAVLLSYGGAGLAIALVMRLLGDLAIHARGRGSFISHTRHWLGPRAAFTVGWSYALLWAITAGAQAVAGGLLLEVLCGLAPLWGAVAFIAVAWGLNRLSLRHYGRSETFLSLLKLGFLGFFMVLGLGWLFSRPHPLQLAWHNLAGHGGIMPLGGWAVVAVIPMIVQSFSGCEIAIIAAGDSEKPMRSIARTVEALPWRVLFFYAGSVAVIVTLLPWQAVRPGTSPFLTVMNMINLPGASMAAVVVTLVAVMSCLNSSVYVVSRTLRELAASSLAPERLCRARRPGDLPTGALNLTTLLEMAVVATGVESPAHVYPLLLGASGGIIVFVYFMVALAAWRLARNLFSRVASGLCVMLFPILALMLGLLPQSRQDTALSLGVVLVVGFCAWWFAPQQKK</sequence>
<feature type="domain" description="Amino acid permease/ SLC12A" evidence="8">
    <location>
        <begin position="59"/>
        <end position="429"/>
    </location>
</feature>
<evidence type="ECO:0000313" key="9">
    <source>
        <dbReference type="EMBL" id="QDH13349.1"/>
    </source>
</evidence>
<keyword evidence="4 7" id="KW-1133">Transmembrane helix</keyword>
<feature type="transmembrane region" description="Helical" evidence="7">
    <location>
        <begin position="398"/>
        <end position="420"/>
    </location>
</feature>
<dbReference type="AlphaFoldDB" id="A0A4Y6U7H3"/>
<evidence type="ECO:0000256" key="4">
    <source>
        <dbReference type="ARBA" id="ARBA00022989"/>
    </source>
</evidence>
<comment type="subcellular location">
    <subcellularLocation>
        <location evidence="1">Membrane</location>
        <topology evidence="1">Multi-pass membrane protein</topology>
    </subcellularLocation>
</comment>
<dbReference type="Proteomes" id="UP000318709">
    <property type="component" value="Chromosome"/>
</dbReference>
<feature type="transmembrane region" description="Helical" evidence="7">
    <location>
        <begin position="323"/>
        <end position="346"/>
    </location>
</feature>
<dbReference type="KEGG" id="swf:E3E12_03060"/>
<feature type="transmembrane region" description="Helical" evidence="7">
    <location>
        <begin position="87"/>
        <end position="106"/>
    </location>
</feature>
<keyword evidence="10" id="KW-1185">Reference proteome</keyword>
<dbReference type="OrthoDB" id="7226274at2"/>
<gene>
    <name evidence="9" type="ORF">E3E12_03060</name>
</gene>
<dbReference type="PANTHER" id="PTHR43495:SF5">
    <property type="entry name" value="GAMMA-AMINOBUTYRIC ACID PERMEASE"/>
    <property type="match status" value="1"/>
</dbReference>
<feature type="transmembrane region" description="Helical" evidence="7">
    <location>
        <begin position="432"/>
        <end position="452"/>
    </location>
</feature>
<evidence type="ECO:0000256" key="5">
    <source>
        <dbReference type="ARBA" id="ARBA00023136"/>
    </source>
</evidence>
<feature type="transmembrane region" description="Helical" evidence="7">
    <location>
        <begin position="127"/>
        <end position="145"/>
    </location>
</feature>
<organism evidence="9 10">
    <name type="scientific">Formicincola oecophyllae</name>
    <dbReference type="NCBI Taxonomy" id="2558361"/>
    <lineage>
        <taxon>Bacteria</taxon>
        <taxon>Pseudomonadati</taxon>
        <taxon>Pseudomonadota</taxon>
        <taxon>Alphaproteobacteria</taxon>
        <taxon>Acetobacterales</taxon>
        <taxon>Acetobacteraceae</taxon>
        <taxon>Formicincola</taxon>
    </lineage>
</organism>